<feature type="signal peptide" evidence="3">
    <location>
        <begin position="1"/>
        <end position="18"/>
    </location>
</feature>
<protein>
    <submittedName>
        <fullName evidence="4">Alpha/beta hydrolase-fold protein</fullName>
    </submittedName>
</protein>
<evidence type="ECO:0000313" key="4">
    <source>
        <dbReference type="EMBL" id="UUR06983.1"/>
    </source>
</evidence>
<dbReference type="Proteomes" id="UP000831921">
    <property type="component" value="Chromosome"/>
</dbReference>
<comment type="similarity">
    <text evidence="1">Belongs to the esterase D family.</text>
</comment>
<dbReference type="InterPro" id="IPR000801">
    <property type="entry name" value="Esterase-like"/>
</dbReference>
<evidence type="ECO:0000313" key="5">
    <source>
        <dbReference type="Proteomes" id="UP000831921"/>
    </source>
</evidence>
<dbReference type="EMBL" id="CP097253">
    <property type="protein sequence ID" value="UUR06983.1"/>
    <property type="molecule type" value="Genomic_DNA"/>
</dbReference>
<sequence length="288" mass="30726">MKVPLAALLLATPAALQAQAPAAATPITIGVSRTLQSRALGEQRTINVVLPVSYAKAANRRFPVIYLLDGGVDQDLLHVAGVVQLGSISGRMDDAIVVGIETKDRRRELVGKTQDPELLRKYPAAGSSGAFRAFVRDEVKPLIEAQYRTAGKGVVIGESLAGLFVVETYMVEPTLFDGYAAIDPSLWWDKQALSRRAAIIGTAQRGKRLYVALAKEQLEEPAAANRVAAAARAAGTDLCVAPRLDQTHATIYHQVEAQALQFLLPPGQAASPEFGFEVHCGPAPVKAN</sequence>
<keyword evidence="3" id="KW-0732">Signal</keyword>
<dbReference type="Gene3D" id="3.40.50.1820">
    <property type="entry name" value="alpha/beta hydrolase"/>
    <property type="match status" value="1"/>
</dbReference>
<dbReference type="GO" id="GO:0016787">
    <property type="term" value="F:hydrolase activity"/>
    <property type="evidence" value="ECO:0007669"/>
    <property type="project" value="UniProtKB-KW"/>
</dbReference>
<dbReference type="PANTHER" id="PTHR40841:SF2">
    <property type="entry name" value="SIDEROPHORE-DEGRADING ESTERASE (EUROFUNG)"/>
    <property type="match status" value="1"/>
</dbReference>
<gene>
    <name evidence="4" type="ORF">M1K48_08440</name>
</gene>
<organism evidence="4 5">
    <name type="scientific">Sphingomonas glaciei</name>
    <dbReference type="NCBI Taxonomy" id="2938948"/>
    <lineage>
        <taxon>Bacteria</taxon>
        <taxon>Pseudomonadati</taxon>
        <taxon>Pseudomonadota</taxon>
        <taxon>Alphaproteobacteria</taxon>
        <taxon>Sphingomonadales</taxon>
        <taxon>Sphingomonadaceae</taxon>
        <taxon>Sphingomonas</taxon>
    </lineage>
</organism>
<accession>A0ABY5MS92</accession>
<name>A0ABY5MS92_9SPHN</name>
<feature type="chain" id="PRO_5047548191" evidence="3">
    <location>
        <begin position="19"/>
        <end position="288"/>
    </location>
</feature>
<proteinExistence type="inferred from homology"/>
<evidence type="ECO:0000256" key="2">
    <source>
        <dbReference type="ARBA" id="ARBA00022801"/>
    </source>
</evidence>
<reference evidence="4 5" key="1">
    <citation type="submission" date="2022-05" db="EMBL/GenBank/DDBJ databases">
        <title>S8-45 Sphingomonas ultraviolaceadurans.</title>
        <authorList>
            <person name="Liu Y."/>
        </authorList>
    </citation>
    <scope>NUCLEOTIDE SEQUENCE [LARGE SCALE GENOMIC DNA]</scope>
    <source>
        <strain evidence="4 5">S8-45</strain>
    </source>
</reference>
<dbReference type="RefSeq" id="WP_249454356.1">
    <property type="nucleotide sequence ID" value="NZ_CP097253.1"/>
</dbReference>
<evidence type="ECO:0000256" key="1">
    <source>
        <dbReference type="ARBA" id="ARBA00005622"/>
    </source>
</evidence>
<dbReference type="InterPro" id="IPR029058">
    <property type="entry name" value="AB_hydrolase_fold"/>
</dbReference>
<dbReference type="PANTHER" id="PTHR40841">
    <property type="entry name" value="SIDEROPHORE TRIACETYLFUSARININE C ESTERASE"/>
    <property type="match status" value="1"/>
</dbReference>
<evidence type="ECO:0000256" key="3">
    <source>
        <dbReference type="SAM" id="SignalP"/>
    </source>
</evidence>
<dbReference type="Pfam" id="PF00756">
    <property type="entry name" value="Esterase"/>
    <property type="match status" value="1"/>
</dbReference>
<keyword evidence="2 4" id="KW-0378">Hydrolase</keyword>
<keyword evidence="5" id="KW-1185">Reference proteome</keyword>
<dbReference type="SUPFAM" id="SSF53474">
    <property type="entry name" value="alpha/beta-Hydrolases"/>
    <property type="match status" value="1"/>
</dbReference>
<dbReference type="InterPro" id="IPR052558">
    <property type="entry name" value="Siderophore_Hydrolase_D"/>
</dbReference>